<evidence type="ECO:0008006" key="3">
    <source>
        <dbReference type="Google" id="ProtNLM"/>
    </source>
</evidence>
<keyword evidence="2" id="KW-1185">Reference proteome</keyword>
<dbReference type="SUPFAM" id="SSF53649">
    <property type="entry name" value="Alkaline phosphatase-like"/>
    <property type="match status" value="1"/>
</dbReference>
<dbReference type="Pfam" id="PF02995">
    <property type="entry name" value="DUF229"/>
    <property type="match status" value="1"/>
</dbReference>
<proteinExistence type="predicted"/>
<reference evidence="1" key="2">
    <citation type="submission" date="2017-10" db="EMBL/GenBank/DDBJ databases">
        <title>Ladona fulva Genome sequencing and assembly.</title>
        <authorList>
            <person name="Murali S."/>
            <person name="Richards S."/>
            <person name="Bandaranaike D."/>
            <person name="Bellair M."/>
            <person name="Blankenburg K."/>
            <person name="Chao H."/>
            <person name="Dinh H."/>
            <person name="Doddapaneni H."/>
            <person name="Dugan-Rocha S."/>
            <person name="Elkadiri S."/>
            <person name="Gnanaolivu R."/>
            <person name="Hernandez B."/>
            <person name="Skinner E."/>
            <person name="Javaid M."/>
            <person name="Lee S."/>
            <person name="Li M."/>
            <person name="Ming W."/>
            <person name="Munidasa M."/>
            <person name="Muniz J."/>
            <person name="Nguyen L."/>
            <person name="Hughes D."/>
            <person name="Osuji N."/>
            <person name="Pu L.-L."/>
            <person name="Puazo M."/>
            <person name="Qu C."/>
            <person name="Quiroz J."/>
            <person name="Raj R."/>
            <person name="Weissenberger G."/>
            <person name="Xin Y."/>
            <person name="Zou X."/>
            <person name="Han Y."/>
            <person name="Worley K."/>
            <person name="Muzny D."/>
            <person name="Gibbs R."/>
        </authorList>
    </citation>
    <scope>NUCLEOTIDE SEQUENCE</scope>
    <source>
        <strain evidence="1">Sampled in the wild</strain>
    </source>
</reference>
<dbReference type="EMBL" id="KZ308114">
    <property type="protein sequence ID" value="KAG8221832.1"/>
    <property type="molecule type" value="Genomic_DNA"/>
</dbReference>
<dbReference type="Gene3D" id="3.40.720.10">
    <property type="entry name" value="Alkaline Phosphatase, subunit A"/>
    <property type="match status" value="1"/>
</dbReference>
<dbReference type="AlphaFoldDB" id="A0A8K0JU27"/>
<comment type="caution">
    <text evidence="1">The sequence shown here is derived from an EMBL/GenBank/DDBJ whole genome shotgun (WGS) entry which is preliminary data.</text>
</comment>
<gene>
    <name evidence="1" type="ORF">J437_LFUL003466</name>
</gene>
<evidence type="ECO:0000313" key="1">
    <source>
        <dbReference type="EMBL" id="KAG8221832.1"/>
    </source>
</evidence>
<dbReference type="Proteomes" id="UP000792457">
    <property type="component" value="Unassembled WGS sequence"/>
</dbReference>
<dbReference type="FunFam" id="3.40.720.10:FF:000017">
    <property type="entry name" value="Predicted protein"/>
    <property type="match status" value="1"/>
</dbReference>
<dbReference type="InterPro" id="IPR004245">
    <property type="entry name" value="DUF229"/>
</dbReference>
<evidence type="ECO:0000313" key="2">
    <source>
        <dbReference type="Proteomes" id="UP000792457"/>
    </source>
</evidence>
<accession>A0A8K0JU27</accession>
<dbReference type="CDD" id="cd16021">
    <property type="entry name" value="ALP_like"/>
    <property type="match status" value="1"/>
</dbReference>
<dbReference type="PANTHER" id="PTHR10974">
    <property type="entry name" value="FI08016P-RELATED"/>
    <property type="match status" value="1"/>
</dbReference>
<sequence length="594" mass="67730">MQYVRPYPPFKCGRPQSYLTYLDHQGYLHRNESGMKESGISAGDLQCSYQEIVRCNHTDDKVVHLPRVIFEYPVQINSDFVLVKCYQLPFLRLVYETAHAYIAFPESKGLNPILNDPNVTPKSDVEKRNRPSVLIIVFDSMSRLNFIRQLSKTYAFLTDKMDAVVFKGLTKTGDNTYPNILPMLSGLGAYEHLYAEDLQKGEKLWVPIWGGKKARYGSFDAVPLVWKNFTEAGYITMFAEDLPEYAIFNYLSKGFLEQPTDYYMRPFWLVMDNITHFKSSDNRCYGNIPRHTFLYNYTEEFVTKMSNYSYFAFSFLTQMSHDYLNLIKLLDHDIESMLKRFFNGPSLSNTITIVMGDHGNRFDAIRSTVIGRVEERMPFFSIVLPESLKKSHPHLQHGLKANRETLLSWFDIYELLMDIAMDNLGEVSEVKRWGVIGLSPFRPIPKNRTCRDVAVPRTYCVCGAEKEIDPKDSHAVVAAETLINHVNNMLKSHGAGDKCAELTLKKVLSAQVLLPSKPVVSPNNLVLEVRVTIETTPGGARLEGVVERSAWSDDGGRVIGDVNRINKYGNQSYCVEDLVAKLFCYCNSFVKAGP</sequence>
<dbReference type="PANTHER" id="PTHR10974:SF1">
    <property type="entry name" value="FI08016P-RELATED"/>
    <property type="match status" value="1"/>
</dbReference>
<reference evidence="1" key="1">
    <citation type="submission" date="2013-04" db="EMBL/GenBank/DDBJ databases">
        <authorList>
            <person name="Qu J."/>
            <person name="Murali S.C."/>
            <person name="Bandaranaike D."/>
            <person name="Bellair M."/>
            <person name="Blankenburg K."/>
            <person name="Chao H."/>
            <person name="Dinh H."/>
            <person name="Doddapaneni H."/>
            <person name="Downs B."/>
            <person name="Dugan-Rocha S."/>
            <person name="Elkadiri S."/>
            <person name="Gnanaolivu R.D."/>
            <person name="Hernandez B."/>
            <person name="Javaid M."/>
            <person name="Jayaseelan J.C."/>
            <person name="Lee S."/>
            <person name="Li M."/>
            <person name="Ming W."/>
            <person name="Munidasa M."/>
            <person name="Muniz J."/>
            <person name="Nguyen L."/>
            <person name="Ongeri F."/>
            <person name="Osuji N."/>
            <person name="Pu L.-L."/>
            <person name="Puazo M."/>
            <person name="Qu C."/>
            <person name="Quiroz J."/>
            <person name="Raj R."/>
            <person name="Weissenberger G."/>
            <person name="Xin Y."/>
            <person name="Zou X."/>
            <person name="Han Y."/>
            <person name="Richards S."/>
            <person name="Worley K."/>
            <person name="Muzny D."/>
            <person name="Gibbs R."/>
        </authorList>
    </citation>
    <scope>NUCLEOTIDE SEQUENCE</scope>
    <source>
        <strain evidence="1">Sampled in the wild</strain>
    </source>
</reference>
<protein>
    <recommendedName>
        <fullName evidence="3">DUF229 domain-containing protein</fullName>
    </recommendedName>
</protein>
<dbReference type="InterPro" id="IPR017850">
    <property type="entry name" value="Alkaline_phosphatase_core_sf"/>
</dbReference>
<organism evidence="1 2">
    <name type="scientific">Ladona fulva</name>
    <name type="common">Scarce chaser dragonfly</name>
    <name type="synonym">Libellula fulva</name>
    <dbReference type="NCBI Taxonomy" id="123851"/>
    <lineage>
        <taxon>Eukaryota</taxon>
        <taxon>Metazoa</taxon>
        <taxon>Ecdysozoa</taxon>
        <taxon>Arthropoda</taxon>
        <taxon>Hexapoda</taxon>
        <taxon>Insecta</taxon>
        <taxon>Pterygota</taxon>
        <taxon>Palaeoptera</taxon>
        <taxon>Odonata</taxon>
        <taxon>Epiprocta</taxon>
        <taxon>Anisoptera</taxon>
        <taxon>Libelluloidea</taxon>
        <taxon>Libellulidae</taxon>
        <taxon>Ladona</taxon>
    </lineage>
</organism>
<dbReference type="OrthoDB" id="413313at2759"/>
<name>A0A8K0JU27_LADFU</name>
<dbReference type="GO" id="GO:0005615">
    <property type="term" value="C:extracellular space"/>
    <property type="evidence" value="ECO:0007669"/>
    <property type="project" value="TreeGrafter"/>
</dbReference>